<evidence type="ECO:0000256" key="1">
    <source>
        <dbReference type="ARBA" id="ARBA00022679"/>
    </source>
</evidence>
<dbReference type="PANTHER" id="PTHR43877">
    <property type="entry name" value="AMINOALKYLPHOSPHONATE N-ACETYLTRANSFERASE-RELATED-RELATED"/>
    <property type="match status" value="1"/>
</dbReference>
<dbReference type="InterPro" id="IPR016181">
    <property type="entry name" value="Acyl_CoA_acyltransferase"/>
</dbReference>
<evidence type="ECO:0000313" key="4">
    <source>
        <dbReference type="EMBL" id="QTP54176.1"/>
    </source>
</evidence>
<dbReference type="RefSeq" id="WP_209538678.1">
    <property type="nucleotide sequence ID" value="NZ_CP053381.1"/>
</dbReference>
<feature type="domain" description="N-acetyltransferase" evidence="3">
    <location>
        <begin position="13"/>
        <end position="157"/>
    </location>
</feature>
<evidence type="ECO:0000256" key="2">
    <source>
        <dbReference type="ARBA" id="ARBA00023315"/>
    </source>
</evidence>
<dbReference type="PROSITE" id="PS51186">
    <property type="entry name" value="GNAT"/>
    <property type="match status" value="1"/>
</dbReference>
<protein>
    <submittedName>
        <fullName evidence="4">GNAT family N-acetyltransferase</fullName>
    </submittedName>
</protein>
<keyword evidence="2" id="KW-0012">Acyltransferase</keyword>
<keyword evidence="5" id="KW-1185">Reference proteome</keyword>
<accession>A0ABX7W2V7</accession>
<dbReference type="Proteomes" id="UP000671868">
    <property type="component" value="Chromosome"/>
</dbReference>
<dbReference type="SUPFAM" id="SSF55729">
    <property type="entry name" value="Acyl-CoA N-acyltransferases (Nat)"/>
    <property type="match status" value="1"/>
</dbReference>
<dbReference type="InterPro" id="IPR050832">
    <property type="entry name" value="Bact_Acetyltransf"/>
</dbReference>
<sequence>MVTIRLYRQADCAVLRSLVLYLHETLRSFDADLAPGDEIIEGYFQELMAKVESTNGAVFVAEDGSGLVGYVCLWGYVSPDDPDERPDPFSFMAELFVRPESRHLGVGRLLVEQAERYVAQCGTYKIELKVLARNEQAIRFYEALGYEPRVVVMSKHF</sequence>
<dbReference type="InterPro" id="IPR000182">
    <property type="entry name" value="GNAT_dom"/>
</dbReference>
<evidence type="ECO:0000259" key="3">
    <source>
        <dbReference type="PROSITE" id="PS51186"/>
    </source>
</evidence>
<gene>
    <name evidence="4" type="ORF">HNO51_05445</name>
</gene>
<evidence type="ECO:0000313" key="5">
    <source>
        <dbReference type="Proteomes" id="UP000671868"/>
    </source>
</evidence>
<dbReference type="EMBL" id="CP053381">
    <property type="protein sequence ID" value="QTP54176.1"/>
    <property type="molecule type" value="Genomic_DNA"/>
</dbReference>
<dbReference type="Gene3D" id="3.40.630.30">
    <property type="match status" value="1"/>
</dbReference>
<keyword evidence="1" id="KW-0808">Transferase</keyword>
<organism evidence="4 5">
    <name type="scientific">Billgrantia sulfidoxydans</name>
    <dbReference type="NCBI Taxonomy" id="2733484"/>
    <lineage>
        <taxon>Bacteria</taxon>
        <taxon>Pseudomonadati</taxon>
        <taxon>Pseudomonadota</taxon>
        <taxon>Gammaproteobacteria</taxon>
        <taxon>Oceanospirillales</taxon>
        <taxon>Halomonadaceae</taxon>
        <taxon>Billgrantia</taxon>
    </lineage>
</organism>
<dbReference type="Pfam" id="PF00583">
    <property type="entry name" value="Acetyltransf_1"/>
    <property type="match status" value="1"/>
</dbReference>
<name>A0ABX7W2V7_9GAMM</name>
<proteinExistence type="predicted"/>
<dbReference type="CDD" id="cd04301">
    <property type="entry name" value="NAT_SF"/>
    <property type="match status" value="1"/>
</dbReference>
<reference evidence="4 5" key="1">
    <citation type="journal article" date="2021" name="Front. Microbiol.">
        <title>Aerobic Denitrification and Heterotrophic Sulfur Oxidation in the Genus Halomonas Revealed by Six Novel Species Characterizations and Genome-Based Analysis.</title>
        <authorList>
            <person name="Wang L."/>
            <person name="Shao Z."/>
        </authorList>
    </citation>
    <scope>NUCLEOTIDE SEQUENCE [LARGE SCALE GENOMIC DNA]</scope>
    <source>
        <strain evidence="4 5">MCCC 1A11059</strain>
    </source>
</reference>